<dbReference type="InterPro" id="IPR044089">
    <property type="entry name" value="Alr1-like"/>
</dbReference>
<dbReference type="EMBL" id="JBBBZM010000005">
    <property type="protein sequence ID" value="KAL0640238.1"/>
    <property type="molecule type" value="Genomic_DNA"/>
</dbReference>
<keyword evidence="3 7" id="KW-0812">Transmembrane</keyword>
<dbReference type="PANTHER" id="PTHR21535">
    <property type="entry name" value="MAGNESIUM AND COBALT TRANSPORT PROTEIN/MITOCHONDRIAL IMPORT INNER MEMBRANE TRANSLOCASE SUBUNIT TIM8"/>
    <property type="match status" value="1"/>
</dbReference>
<name>A0ABR3GWQ6_9PEZI</name>
<proteinExistence type="inferred from homology"/>
<keyword evidence="4 7" id="KW-1133">Transmembrane helix</keyword>
<evidence type="ECO:0000256" key="3">
    <source>
        <dbReference type="ARBA" id="ARBA00022692"/>
    </source>
</evidence>
<feature type="compositionally biased region" description="Basic residues" evidence="6">
    <location>
        <begin position="72"/>
        <end position="88"/>
    </location>
</feature>
<evidence type="ECO:0000256" key="4">
    <source>
        <dbReference type="ARBA" id="ARBA00022989"/>
    </source>
</evidence>
<feature type="compositionally biased region" description="Low complexity" evidence="6">
    <location>
        <begin position="1"/>
        <end position="28"/>
    </location>
</feature>
<evidence type="ECO:0000256" key="2">
    <source>
        <dbReference type="ARBA" id="ARBA00009765"/>
    </source>
</evidence>
<evidence type="ECO:0000256" key="1">
    <source>
        <dbReference type="ARBA" id="ARBA00004141"/>
    </source>
</evidence>
<dbReference type="SUPFAM" id="SSF144083">
    <property type="entry name" value="Magnesium transport protein CorA, transmembrane region"/>
    <property type="match status" value="1"/>
</dbReference>
<feature type="region of interest" description="Disordered" evidence="6">
    <location>
        <begin position="1"/>
        <end position="291"/>
    </location>
</feature>
<dbReference type="SUPFAM" id="SSF143865">
    <property type="entry name" value="CorA soluble domain-like"/>
    <property type="match status" value="1"/>
</dbReference>
<dbReference type="Gene3D" id="3.30.460.20">
    <property type="entry name" value="CorA soluble domain-like"/>
    <property type="match status" value="1"/>
</dbReference>
<feature type="region of interest" description="Disordered" evidence="6">
    <location>
        <begin position="477"/>
        <end position="523"/>
    </location>
</feature>
<protein>
    <submittedName>
        <fullName evidence="8">CorA metal ion transporter</fullName>
    </submittedName>
</protein>
<feature type="region of interest" description="Disordered" evidence="6">
    <location>
        <begin position="669"/>
        <end position="699"/>
    </location>
</feature>
<keyword evidence="9" id="KW-1185">Reference proteome</keyword>
<dbReference type="CDD" id="cd12829">
    <property type="entry name" value="Alr1p-like"/>
    <property type="match status" value="1"/>
</dbReference>
<dbReference type="Pfam" id="PF01544">
    <property type="entry name" value="CorA"/>
    <property type="match status" value="1"/>
</dbReference>
<evidence type="ECO:0000256" key="7">
    <source>
        <dbReference type="SAM" id="Phobius"/>
    </source>
</evidence>
<accession>A0ABR3GWQ6</accession>
<dbReference type="PANTHER" id="PTHR21535:SF51">
    <property type="entry name" value="MANGANESE RESISTANCE PROTEIN MNR2"/>
    <property type="match status" value="1"/>
</dbReference>
<feature type="transmembrane region" description="Helical" evidence="7">
    <location>
        <begin position="826"/>
        <end position="847"/>
    </location>
</feature>
<comment type="subcellular location">
    <subcellularLocation>
        <location evidence="1">Membrane</location>
        <topology evidence="1">Multi-pass membrane protein</topology>
    </subcellularLocation>
</comment>
<comment type="caution">
    <text evidence="8">The sequence shown here is derived from an EMBL/GenBank/DDBJ whole genome shotgun (WGS) entry which is preliminary data.</text>
</comment>
<feature type="compositionally biased region" description="Polar residues" evidence="6">
    <location>
        <begin position="29"/>
        <end position="38"/>
    </location>
</feature>
<feature type="compositionally biased region" description="Basic and acidic residues" evidence="6">
    <location>
        <begin position="496"/>
        <end position="506"/>
    </location>
</feature>
<sequence>MPSPTSLSRSSSVSSSSSPSTAVLAAASRPQSTGSTQDQIDEQLQHQLEQYNSHHQFHHRQQQEQPEPSSPGHRRKNNNQRRRKKRRGSTAIIGDVFVDNRTAAEQQAMASPSSHPPPADPRSQLFNHHNLSNTSIGSSVLLDHRDQQSMRPRRLSPQLGSATAFSGIKQRSPLNGTSPASAGGLLTAAKQRVPRGMQRFPWGQDGAGDGHDSDNENTPLMAASTRSLGRDSNEEAPTFSGKAKRSRPSTADSGSAGRKPTIPSLAGVGAGGYGGVNYPPSIPGSPRLDPHRPLLGIGAQVFTNERHLGLPSRANDGDAIISISENAINDHGYPDSTCQSPPHEMGQGQRKTAAEEDVCFPVDDGLTDDDVATIHGEVRTRRRRIREWPDLSVLDEWSRDEKEERSEGIRAKKTSEPVYVGGRLRAPQRSGWHREVDDEPYRFTYFNDEIPATIHSHTISELLQPGQTFKDLFRPEPRVLDDSSDEDDAPSEAETQDGRGTRDGSPRMRSTAQSPPRVGPRPTFWLDVMNPTDAEMKVFIRAFGIHPLTAEDILMQETREKVELFRSYYLVSYRTFEQDSNSEDYLDPVNLYFVVFREGVISFHFSMTPHPANVRRRIRQLKDYITVSADWISYALIDDITDAFAPLIQSLEEEVDDIDDAILLMHLSEPSSSSDKKSNAGTQGGDEETEQKSDGDMLKRVGDSRKKVMGLYRLLQNKADVIKGFAKRCNEQWEVAPRSEIGLYLGDIQDHIVTMVGNLNHMEKILSRSHSNYLAQINIKMNERQEQTADVLGRLTVLGTIVLPMNIITGLWGMNVMVPGQEIMNLDWFWCITAGLLMFGFLCYFIAKRVYNIM</sequence>
<evidence type="ECO:0000313" key="8">
    <source>
        <dbReference type="EMBL" id="KAL0640238.1"/>
    </source>
</evidence>
<dbReference type="InterPro" id="IPR045863">
    <property type="entry name" value="CorA_TM1_TM2"/>
</dbReference>
<dbReference type="InterPro" id="IPR045861">
    <property type="entry name" value="CorA_cytoplasmic_dom"/>
</dbReference>
<dbReference type="InterPro" id="IPR002523">
    <property type="entry name" value="MgTranspt_CorA/ZnTranspt_ZntB"/>
</dbReference>
<reference evidence="8 9" key="1">
    <citation type="submission" date="2024-02" db="EMBL/GenBank/DDBJ databases">
        <title>Discinaceae phylogenomics.</title>
        <authorList>
            <person name="Dirks A.C."/>
            <person name="James T.Y."/>
        </authorList>
    </citation>
    <scope>NUCLEOTIDE SEQUENCE [LARGE SCALE GENOMIC DNA]</scope>
    <source>
        <strain evidence="8 9">ACD0624</strain>
    </source>
</reference>
<evidence type="ECO:0000256" key="6">
    <source>
        <dbReference type="SAM" id="MobiDB-lite"/>
    </source>
</evidence>
<dbReference type="Proteomes" id="UP001447188">
    <property type="component" value="Unassembled WGS sequence"/>
</dbReference>
<dbReference type="Gene3D" id="1.20.58.340">
    <property type="entry name" value="Magnesium transport protein CorA, transmembrane region"/>
    <property type="match status" value="2"/>
</dbReference>
<evidence type="ECO:0000256" key="5">
    <source>
        <dbReference type="ARBA" id="ARBA00023136"/>
    </source>
</evidence>
<gene>
    <name evidence="8" type="primary">MNR2</name>
    <name evidence="8" type="ORF">Q9L58_000799</name>
</gene>
<feature type="compositionally biased region" description="Acidic residues" evidence="6">
    <location>
        <begin position="482"/>
        <end position="495"/>
    </location>
</feature>
<organism evidence="8 9">
    <name type="scientific">Discina gigas</name>
    <dbReference type="NCBI Taxonomy" id="1032678"/>
    <lineage>
        <taxon>Eukaryota</taxon>
        <taxon>Fungi</taxon>
        <taxon>Dikarya</taxon>
        <taxon>Ascomycota</taxon>
        <taxon>Pezizomycotina</taxon>
        <taxon>Pezizomycetes</taxon>
        <taxon>Pezizales</taxon>
        <taxon>Discinaceae</taxon>
        <taxon>Discina</taxon>
    </lineage>
</organism>
<feature type="compositionally biased region" description="Polar residues" evidence="6">
    <location>
        <begin position="124"/>
        <end position="138"/>
    </location>
</feature>
<comment type="similarity">
    <text evidence="2">Belongs to the CorA metal ion transporter (MIT) (TC 1.A.35) family.</text>
</comment>
<feature type="compositionally biased region" description="Basic and acidic residues" evidence="6">
    <location>
        <begin position="690"/>
        <end position="699"/>
    </location>
</feature>
<evidence type="ECO:0000313" key="9">
    <source>
        <dbReference type="Proteomes" id="UP001447188"/>
    </source>
</evidence>
<keyword evidence="5 7" id="KW-0472">Membrane</keyword>